<protein>
    <submittedName>
        <fullName evidence="1">Uncharacterized protein</fullName>
    </submittedName>
</protein>
<dbReference type="AlphaFoldDB" id="H8FT10"/>
<reference evidence="1 2" key="1">
    <citation type="journal article" date="2012" name="J. Bacteriol.">
        <title>Draft Genome Sequence of the Purple Photosynthetic Bacterium Phaeospirillum molischianum DSM120, a Particularly Versatile Bacterium.</title>
        <authorList>
            <person name="Duquesne K."/>
            <person name="Prima V."/>
            <person name="Ji B."/>
            <person name="Rouy Z."/>
            <person name="Medigue C."/>
            <person name="Talla E."/>
            <person name="Sturgis J.N."/>
        </authorList>
    </citation>
    <scope>NUCLEOTIDE SEQUENCE [LARGE SCALE GENOMIC DNA]</scope>
    <source>
        <strain evidence="2">DSM120</strain>
    </source>
</reference>
<dbReference type="EMBL" id="CAHP01000021">
    <property type="protein sequence ID" value="CCG41498.1"/>
    <property type="molecule type" value="Genomic_DNA"/>
</dbReference>
<evidence type="ECO:0000313" key="1">
    <source>
        <dbReference type="EMBL" id="CCG41498.1"/>
    </source>
</evidence>
<evidence type="ECO:0000313" key="2">
    <source>
        <dbReference type="Proteomes" id="UP000004169"/>
    </source>
</evidence>
<dbReference type="Proteomes" id="UP000004169">
    <property type="component" value="Unassembled WGS sequence"/>
</dbReference>
<gene>
    <name evidence="1" type="ORF">PHAMO_280032</name>
</gene>
<name>H8FT10_MAGML</name>
<proteinExistence type="predicted"/>
<keyword evidence="2" id="KW-1185">Reference proteome</keyword>
<accession>H8FT10</accession>
<comment type="caution">
    <text evidence="1">The sequence shown here is derived from an EMBL/GenBank/DDBJ whole genome shotgun (WGS) entry which is preliminary data.</text>
</comment>
<organism evidence="1 2">
    <name type="scientific">Magnetospirillum molischianum DSM 120</name>
    <dbReference type="NCBI Taxonomy" id="1150626"/>
    <lineage>
        <taxon>Bacteria</taxon>
        <taxon>Pseudomonadati</taxon>
        <taxon>Pseudomonadota</taxon>
        <taxon>Alphaproteobacteria</taxon>
        <taxon>Rhodospirillales</taxon>
        <taxon>Rhodospirillaceae</taxon>
        <taxon>Magnetospirillum</taxon>
    </lineage>
</organism>
<sequence length="23" mass="2615">MMKSRFATVVRGRGIRQSYKGEG</sequence>